<dbReference type="InterPro" id="IPR036691">
    <property type="entry name" value="Endo/exonu/phosph_ase_sf"/>
</dbReference>
<dbReference type="Proteomes" id="UP000626092">
    <property type="component" value="Unassembled WGS sequence"/>
</dbReference>
<comment type="caution">
    <text evidence="1">The sequence shown here is derived from an EMBL/GenBank/DDBJ whole genome shotgun (WGS) entry which is preliminary data.</text>
</comment>
<dbReference type="EMBL" id="WJXA01000008">
    <property type="protein sequence ID" value="KAF7136476.1"/>
    <property type="molecule type" value="Genomic_DNA"/>
</dbReference>
<dbReference type="PANTHER" id="PTHR33710">
    <property type="entry name" value="BNAC02G09200D PROTEIN"/>
    <property type="match status" value="1"/>
</dbReference>
<dbReference type="Gene3D" id="3.60.10.10">
    <property type="entry name" value="Endonuclease/exonuclease/phosphatase"/>
    <property type="match status" value="1"/>
</dbReference>
<name>A0A834LEX3_RHOSS</name>
<accession>A0A834LEX3</accession>
<evidence type="ECO:0000313" key="1">
    <source>
        <dbReference type="EMBL" id="KAF7136476.1"/>
    </source>
</evidence>
<dbReference type="SUPFAM" id="SSF56219">
    <property type="entry name" value="DNase I-like"/>
    <property type="match status" value="1"/>
</dbReference>
<dbReference type="AlphaFoldDB" id="A0A834LEX3"/>
<gene>
    <name evidence="1" type="ORF">RHSIM_Rhsim08G0247100</name>
</gene>
<proteinExistence type="predicted"/>
<protein>
    <submittedName>
        <fullName evidence="1">Uncharacterized protein</fullName>
    </submittedName>
</protein>
<sequence length="305" mass="34668">MGGNIPSPRRLEAFQDMLGSCGLVDLEFKGPCFTWRNNRAGGELIMERIDMAFANAKWREVHDQAMVLVEASIGSDHNPLILNTSSPLFKVGKPFRFESFWTTEKSCKPVIMEAWAPQCAGTEMERICKKLRECKEKLKLWHRQHFGDLRLQIAILKDQLADIQKKLDLGFDSEAIASDKAIKQKLEDLWQKDAMFWHQRLRIKCCKWEIRIQDFSISDNIIVAHEIFHYLKHKKKGSRSSEAIKLDLNKAYDCDEGPISDCSEKIKLEGCNNAMCAGACMDKVKGAVSGTCHPGNHACDCFIPC</sequence>
<dbReference type="PANTHER" id="PTHR33710:SF77">
    <property type="entry name" value="DNASE I-LIKE SUPERFAMILY PROTEIN"/>
    <property type="match status" value="1"/>
</dbReference>
<reference evidence="1" key="1">
    <citation type="submission" date="2019-11" db="EMBL/GenBank/DDBJ databases">
        <authorList>
            <person name="Liu Y."/>
            <person name="Hou J."/>
            <person name="Li T.-Q."/>
            <person name="Guan C.-H."/>
            <person name="Wu X."/>
            <person name="Wu H.-Z."/>
            <person name="Ling F."/>
            <person name="Zhang R."/>
            <person name="Shi X.-G."/>
            <person name="Ren J.-P."/>
            <person name="Chen E.-F."/>
            <person name="Sun J.-M."/>
        </authorList>
    </citation>
    <scope>NUCLEOTIDE SEQUENCE</scope>
    <source>
        <strain evidence="1">Adult_tree_wgs_1</strain>
        <tissue evidence="1">Leaves</tissue>
    </source>
</reference>
<dbReference type="OrthoDB" id="1001388at2759"/>
<evidence type="ECO:0000313" key="2">
    <source>
        <dbReference type="Proteomes" id="UP000626092"/>
    </source>
</evidence>
<organism evidence="1 2">
    <name type="scientific">Rhododendron simsii</name>
    <name type="common">Sims's rhododendron</name>
    <dbReference type="NCBI Taxonomy" id="118357"/>
    <lineage>
        <taxon>Eukaryota</taxon>
        <taxon>Viridiplantae</taxon>
        <taxon>Streptophyta</taxon>
        <taxon>Embryophyta</taxon>
        <taxon>Tracheophyta</taxon>
        <taxon>Spermatophyta</taxon>
        <taxon>Magnoliopsida</taxon>
        <taxon>eudicotyledons</taxon>
        <taxon>Gunneridae</taxon>
        <taxon>Pentapetalae</taxon>
        <taxon>asterids</taxon>
        <taxon>Ericales</taxon>
        <taxon>Ericaceae</taxon>
        <taxon>Ericoideae</taxon>
        <taxon>Rhodoreae</taxon>
        <taxon>Rhododendron</taxon>
    </lineage>
</organism>
<keyword evidence="2" id="KW-1185">Reference proteome</keyword>